<dbReference type="OrthoDB" id="10407496at2759"/>
<organism evidence="2 3">
    <name type="scientific">Didymella glomerata</name>
    <dbReference type="NCBI Taxonomy" id="749621"/>
    <lineage>
        <taxon>Eukaryota</taxon>
        <taxon>Fungi</taxon>
        <taxon>Dikarya</taxon>
        <taxon>Ascomycota</taxon>
        <taxon>Pezizomycotina</taxon>
        <taxon>Dothideomycetes</taxon>
        <taxon>Pleosporomycetidae</taxon>
        <taxon>Pleosporales</taxon>
        <taxon>Pleosporineae</taxon>
        <taxon>Didymellaceae</taxon>
        <taxon>Didymella</taxon>
    </lineage>
</organism>
<protein>
    <submittedName>
        <fullName evidence="2">Uncharacterized protein</fullName>
    </submittedName>
</protein>
<comment type="caution">
    <text evidence="2">The sequence shown here is derived from an EMBL/GenBank/DDBJ whole genome shotgun (WGS) entry which is preliminary data.</text>
</comment>
<proteinExistence type="predicted"/>
<accession>A0A9W9BYT6</accession>
<keyword evidence="3" id="KW-1185">Reference proteome</keyword>
<sequence length="152" mass="17283">MALGPPVRAIWLLALSYVCRQIYLEVQGLVFAQNKFIGYPVPLAALFKRMASYQANQIRVVTVNVLAAFMVMEDNRTVAGLSDEVIEVLKILCGMRGVQRVSVEWDGKHDNWGEAHDQFQKMVRKTFQGYGRTDVQVRVPLLGMKPQEKTRK</sequence>
<dbReference type="AlphaFoldDB" id="A0A9W9BYT6"/>
<reference evidence="2" key="1">
    <citation type="submission" date="2022-10" db="EMBL/GenBank/DDBJ databases">
        <title>Tapping the CABI collections for fungal endophytes: first genome assemblies for Collariella, Neodidymelliopsis, Ascochyta clinopodiicola, Didymella pomorum, Didymosphaeria variabile, Neocosmospora piperis and Neocucurbitaria cava.</title>
        <authorList>
            <person name="Hill R."/>
        </authorList>
    </citation>
    <scope>NUCLEOTIDE SEQUENCE</scope>
    <source>
        <strain evidence="2">IMI 360193</strain>
    </source>
</reference>
<evidence type="ECO:0000313" key="3">
    <source>
        <dbReference type="Proteomes" id="UP001140562"/>
    </source>
</evidence>
<name>A0A9W9BYT6_9PLEO</name>
<evidence type="ECO:0000256" key="1">
    <source>
        <dbReference type="SAM" id="SignalP"/>
    </source>
</evidence>
<feature type="chain" id="PRO_5040793251" evidence="1">
    <location>
        <begin position="22"/>
        <end position="152"/>
    </location>
</feature>
<dbReference type="Proteomes" id="UP001140562">
    <property type="component" value="Unassembled WGS sequence"/>
</dbReference>
<evidence type="ECO:0000313" key="2">
    <source>
        <dbReference type="EMBL" id="KAJ4335394.1"/>
    </source>
</evidence>
<keyword evidence="1" id="KW-0732">Signal</keyword>
<gene>
    <name evidence="2" type="ORF">N0V87_006183</name>
</gene>
<dbReference type="EMBL" id="JAPEUV010000062">
    <property type="protein sequence ID" value="KAJ4335394.1"/>
    <property type="molecule type" value="Genomic_DNA"/>
</dbReference>
<feature type="signal peptide" evidence="1">
    <location>
        <begin position="1"/>
        <end position="21"/>
    </location>
</feature>